<sequence>MKQKKQKCFPFIVADIETVILNNVLVPYAAGLLVVNPGDDVAAMDDQIDTYFCEDYNLIIPSLEERSTKMLVDFIERIAKLGSTHKGVKFTFRISHDSIDLMKFLASHMVEYTIKPLMRNKKLYQLSIYRKKRGNKKLVFHLRDSYTQLPNSLETLAKTLCPHLGSKGSIAHDEVQVSSLQENRAQLLDYMELDISLLGDVMLRAKSIYWTRYNVDIGVCLTLSSLAKKIYRMKYYDKNGWPIYIPSSNQDAFIRRGYYGGHADTYNPYGK</sequence>
<feature type="domain" description="DNA-directed DNA polymerase family B mitochondria/virus" evidence="9">
    <location>
        <begin position="185"/>
        <end position="269"/>
    </location>
</feature>
<dbReference type="GO" id="GO:0003887">
    <property type="term" value="F:DNA-directed DNA polymerase activity"/>
    <property type="evidence" value="ECO:0007669"/>
    <property type="project" value="UniProtKB-KW"/>
</dbReference>
<dbReference type="GeneID" id="65341284"/>
<keyword evidence="3" id="KW-0808">Transferase</keyword>
<dbReference type="InterPro" id="IPR043502">
    <property type="entry name" value="DNA/RNA_pol_sf"/>
</dbReference>
<dbReference type="EMBL" id="MN635785">
    <property type="protein sequence ID" value="QPZ94365.1"/>
    <property type="molecule type" value="Genomic_DNA"/>
</dbReference>
<evidence type="ECO:0000256" key="2">
    <source>
        <dbReference type="ARBA" id="ARBA00012417"/>
    </source>
</evidence>
<dbReference type="InterPro" id="IPR012337">
    <property type="entry name" value="RNaseH-like_sf"/>
</dbReference>
<accession>A0A7T3RB64</accession>
<keyword evidence="4" id="KW-0548">Nucleotidyltransferase</keyword>
<proteinExistence type="inferred from homology"/>
<keyword evidence="10" id="KW-0496">Mitochondrion</keyword>
<dbReference type="SUPFAM" id="SSF56672">
    <property type="entry name" value="DNA/RNA polymerases"/>
    <property type="match status" value="1"/>
</dbReference>
<evidence type="ECO:0000256" key="8">
    <source>
        <dbReference type="ARBA" id="ARBA00049244"/>
    </source>
</evidence>
<dbReference type="Pfam" id="PF03175">
    <property type="entry name" value="DNA_pol_B_2"/>
    <property type="match status" value="2"/>
</dbReference>
<dbReference type="RefSeq" id="YP_010131845.1">
    <property type="nucleotide sequence ID" value="NC_056367.1"/>
</dbReference>
<evidence type="ECO:0000256" key="4">
    <source>
        <dbReference type="ARBA" id="ARBA00022695"/>
    </source>
</evidence>
<evidence type="ECO:0000256" key="7">
    <source>
        <dbReference type="ARBA" id="ARBA00023125"/>
    </source>
</evidence>
<dbReference type="Gene3D" id="3.30.420.10">
    <property type="entry name" value="Ribonuclease H-like superfamily/Ribonuclease H"/>
    <property type="match status" value="1"/>
</dbReference>
<dbReference type="InterPro" id="IPR004868">
    <property type="entry name" value="DNA-dir_DNA_pol_B_mt/vir"/>
</dbReference>
<dbReference type="SUPFAM" id="SSF53098">
    <property type="entry name" value="Ribonuclease H-like"/>
    <property type="match status" value="1"/>
</dbReference>
<feature type="domain" description="DNA-directed DNA polymerase family B mitochondria/virus" evidence="9">
    <location>
        <begin position="101"/>
        <end position="176"/>
    </location>
</feature>
<dbReference type="GO" id="GO:0003677">
    <property type="term" value="F:DNA binding"/>
    <property type="evidence" value="ECO:0007669"/>
    <property type="project" value="UniProtKB-KW"/>
</dbReference>
<keyword evidence="7" id="KW-0238">DNA-binding</keyword>
<dbReference type="PANTHER" id="PTHR33568:SF3">
    <property type="entry name" value="DNA-DIRECTED DNA POLYMERASE"/>
    <property type="match status" value="1"/>
</dbReference>
<dbReference type="EC" id="2.7.7.7" evidence="2"/>
<keyword evidence="6" id="KW-0239">DNA-directed DNA polymerase</keyword>
<evidence type="ECO:0000256" key="1">
    <source>
        <dbReference type="ARBA" id="ARBA00005755"/>
    </source>
</evidence>
<gene>
    <name evidence="10" type="primary">ORF271</name>
</gene>
<geneLocation type="mitochondrion" evidence="10"/>
<dbReference type="GO" id="GO:0000166">
    <property type="term" value="F:nucleotide binding"/>
    <property type="evidence" value="ECO:0007669"/>
    <property type="project" value="InterPro"/>
</dbReference>
<organism evidence="10">
    <name type="scientific">Chrysopogon zizanioides</name>
    <name type="common">vetiver</name>
    <dbReference type="NCBI Taxonomy" id="167337"/>
    <lineage>
        <taxon>Eukaryota</taxon>
        <taxon>Viridiplantae</taxon>
        <taxon>Streptophyta</taxon>
        <taxon>Embryophyta</taxon>
        <taxon>Tracheophyta</taxon>
        <taxon>Spermatophyta</taxon>
        <taxon>Magnoliopsida</taxon>
        <taxon>Liliopsida</taxon>
        <taxon>Poales</taxon>
        <taxon>Poaceae</taxon>
        <taxon>PACMAD clade</taxon>
        <taxon>Panicoideae</taxon>
        <taxon>Andropogonodae</taxon>
        <taxon>Andropogoneae</taxon>
        <taxon>Chrysopogoninae</taxon>
        <taxon>Chrysopogon</taxon>
    </lineage>
</organism>
<evidence type="ECO:0000256" key="3">
    <source>
        <dbReference type="ARBA" id="ARBA00022679"/>
    </source>
</evidence>
<evidence type="ECO:0000259" key="9">
    <source>
        <dbReference type="Pfam" id="PF03175"/>
    </source>
</evidence>
<evidence type="ECO:0000313" key="10">
    <source>
        <dbReference type="EMBL" id="QPZ94365.1"/>
    </source>
</evidence>
<keyword evidence="5" id="KW-0235">DNA replication</keyword>
<dbReference type="InterPro" id="IPR036397">
    <property type="entry name" value="RNaseH_sf"/>
</dbReference>
<comment type="similarity">
    <text evidence="1">Belongs to the DNA polymerase type-B family.</text>
</comment>
<dbReference type="PANTHER" id="PTHR33568">
    <property type="entry name" value="DNA POLYMERASE"/>
    <property type="match status" value="1"/>
</dbReference>
<name>A0A7T3RB64_9POAL</name>
<reference evidence="10" key="1">
    <citation type="submission" date="2019-10" db="EMBL/GenBank/DDBJ databases">
        <title>The complete Mitochondrial Genome of Chrysopogon zizanioides.</title>
        <authorList>
            <person name="Yang S."/>
            <person name="Zhang J."/>
            <person name="Liu J."/>
            <person name="Yao L."/>
            <person name="Duan P."/>
            <person name="Chen J."/>
        </authorList>
    </citation>
    <scope>NUCLEOTIDE SEQUENCE</scope>
</reference>
<evidence type="ECO:0000256" key="6">
    <source>
        <dbReference type="ARBA" id="ARBA00022932"/>
    </source>
</evidence>
<dbReference type="GO" id="GO:0006260">
    <property type="term" value="P:DNA replication"/>
    <property type="evidence" value="ECO:0007669"/>
    <property type="project" value="UniProtKB-KW"/>
</dbReference>
<evidence type="ECO:0000256" key="5">
    <source>
        <dbReference type="ARBA" id="ARBA00022705"/>
    </source>
</evidence>
<comment type="catalytic activity">
    <reaction evidence="8">
        <text>DNA(n) + a 2'-deoxyribonucleoside 5'-triphosphate = DNA(n+1) + diphosphate</text>
        <dbReference type="Rhea" id="RHEA:22508"/>
        <dbReference type="Rhea" id="RHEA-COMP:17339"/>
        <dbReference type="Rhea" id="RHEA-COMP:17340"/>
        <dbReference type="ChEBI" id="CHEBI:33019"/>
        <dbReference type="ChEBI" id="CHEBI:61560"/>
        <dbReference type="ChEBI" id="CHEBI:173112"/>
        <dbReference type="EC" id="2.7.7.7"/>
    </reaction>
</comment>
<protein>
    <recommendedName>
        <fullName evidence="2">DNA-directed DNA polymerase</fullName>
        <ecNumber evidence="2">2.7.7.7</ecNumber>
    </recommendedName>
</protein>
<dbReference type="AlphaFoldDB" id="A0A7T3RB64"/>